<sequence length="189" mass="22311">MANPFTYELALDVDHMLKWSSSCAYLEKQFLDSVARIKPSYHDLELLHDNLFFNVLVANFSSSCTSMWIRIHIFFGSSVESGYVERVSRLSSFLCNDLHIEYMEKFVKECGYLPSFLDNFVKNHEAFILLNQFLLYVGDYIQVPCDEHEPLVVDETWKTLLLGNFHGFQFNHFHFKEFMWLLFCGKENE</sequence>
<reference evidence="2" key="1">
    <citation type="journal article" date="2023" name="Nat. Plants">
        <title>Single-cell RNA sequencing provides a high-resolution roadmap for understanding the multicellular compartmentation of specialized metabolism.</title>
        <authorList>
            <person name="Sun S."/>
            <person name="Shen X."/>
            <person name="Li Y."/>
            <person name="Li Y."/>
            <person name="Wang S."/>
            <person name="Li R."/>
            <person name="Zhang H."/>
            <person name="Shen G."/>
            <person name="Guo B."/>
            <person name="Wei J."/>
            <person name="Xu J."/>
            <person name="St-Pierre B."/>
            <person name="Chen S."/>
            <person name="Sun C."/>
        </authorList>
    </citation>
    <scope>NUCLEOTIDE SEQUENCE [LARGE SCALE GENOMIC DNA]</scope>
</reference>
<organism evidence="1 2">
    <name type="scientific">Catharanthus roseus</name>
    <name type="common">Madagascar periwinkle</name>
    <name type="synonym">Vinca rosea</name>
    <dbReference type="NCBI Taxonomy" id="4058"/>
    <lineage>
        <taxon>Eukaryota</taxon>
        <taxon>Viridiplantae</taxon>
        <taxon>Streptophyta</taxon>
        <taxon>Embryophyta</taxon>
        <taxon>Tracheophyta</taxon>
        <taxon>Spermatophyta</taxon>
        <taxon>Magnoliopsida</taxon>
        <taxon>eudicotyledons</taxon>
        <taxon>Gunneridae</taxon>
        <taxon>Pentapetalae</taxon>
        <taxon>asterids</taxon>
        <taxon>lamiids</taxon>
        <taxon>Gentianales</taxon>
        <taxon>Apocynaceae</taxon>
        <taxon>Rauvolfioideae</taxon>
        <taxon>Vinceae</taxon>
        <taxon>Catharanthinae</taxon>
        <taxon>Catharanthus</taxon>
    </lineage>
</organism>
<gene>
    <name evidence="1" type="ORF">M9H77_08664</name>
</gene>
<comment type="caution">
    <text evidence="1">The sequence shown here is derived from an EMBL/GenBank/DDBJ whole genome shotgun (WGS) entry which is preliminary data.</text>
</comment>
<accession>A0ACC0BYQ9</accession>
<protein>
    <submittedName>
        <fullName evidence="1">Uncharacterized protein</fullName>
    </submittedName>
</protein>
<dbReference type="Proteomes" id="UP001060085">
    <property type="component" value="Linkage Group LG02"/>
</dbReference>
<name>A0ACC0BYQ9_CATRO</name>
<evidence type="ECO:0000313" key="1">
    <source>
        <dbReference type="EMBL" id="KAI5677714.1"/>
    </source>
</evidence>
<dbReference type="EMBL" id="CM044702">
    <property type="protein sequence ID" value="KAI5677714.1"/>
    <property type="molecule type" value="Genomic_DNA"/>
</dbReference>
<proteinExistence type="predicted"/>
<keyword evidence="2" id="KW-1185">Reference proteome</keyword>
<evidence type="ECO:0000313" key="2">
    <source>
        <dbReference type="Proteomes" id="UP001060085"/>
    </source>
</evidence>